<proteinExistence type="predicted"/>
<dbReference type="AlphaFoldDB" id="A0A1D1V4Q0"/>
<protein>
    <submittedName>
        <fullName evidence="1">Uncharacterized protein</fullName>
    </submittedName>
</protein>
<organism evidence="1 2">
    <name type="scientific">Ramazzottius varieornatus</name>
    <name type="common">Water bear</name>
    <name type="synonym">Tardigrade</name>
    <dbReference type="NCBI Taxonomy" id="947166"/>
    <lineage>
        <taxon>Eukaryota</taxon>
        <taxon>Metazoa</taxon>
        <taxon>Ecdysozoa</taxon>
        <taxon>Tardigrada</taxon>
        <taxon>Eutardigrada</taxon>
        <taxon>Parachela</taxon>
        <taxon>Hypsibioidea</taxon>
        <taxon>Ramazzottiidae</taxon>
        <taxon>Ramazzottius</taxon>
    </lineage>
</organism>
<name>A0A1D1V4Q0_RAMVA</name>
<keyword evidence="2" id="KW-1185">Reference proteome</keyword>
<accession>A0A1D1V4Q0</accession>
<evidence type="ECO:0000313" key="1">
    <source>
        <dbReference type="EMBL" id="GAU96739.1"/>
    </source>
</evidence>
<sequence length="88" mass="10169">MFGIWTSIIWRLQAQLKASSTVKGNIRPRNSKRRKVIKSYETIVYGIISTWMVPAQRVKPTAMSRCVWITRGGRGLIFVCCPWYATFT</sequence>
<comment type="caution">
    <text evidence="1">The sequence shown here is derived from an EMBL/GenBank/DDBJ whole genome shotgun (WGS) entry which is preliminary data.</text>
</comment>
<reference evidence="1 2" key="1">
    <citation type="journal article" date="2016" name="Nat. Commun.">
        <title>Extremotolerant tardigrade genome and improved radiotolerance of human cultured cells by tardigrade-unique protein.</title>
        <authorList>
            <person name="Hashimoto T."/>
            <person name="Horikawa D.D."/>
            <person name="Saito Y."/>
            <person name="Kuwahara H."/>
            <person name="Kozuka-Hata H."/>
            <person name="Shin-I T."/>
            <person name="Minakuchi Y."/>
            <person name="Ohishi K."/>
            <person name="Motoyama A."/>
            <person name="Aizu T."/>
            <person name="Enomoto A."/>
            <person name="Kondo K."/>
            <person name="Tanaka S."/>
            <person name="Hara Y."/>
            <person name="Koshikawa S."/>
            <person name="Sagara H."/>
            <person name="Miura T."/>
            <person name="Yokobori S."/>
            <person name="Miyagawa K."/>
            <person name="Suzuki Y."/>
            <person name="Kubo T."/>
            <person name="Oyama M."/>
            <person name="Kohara Y."/>
            <person name="Fujiyama A."/>
            <person name="Arakawa K."/>
            <person name="Katayama T."/>
            <person name="Toyoda A."/>
            <person name="Kunieda T."/>
        </authorList>
    </citation>
    <scope>NUCLEOTIDE SEQUENCE [LARGE SCALE GENOMIC DNA]</scope>
    <source>
        <strain evidence="1 2">YOKOZUNA-1</strain>
    </source>
</reference>
<dbReference type="EMBL" id="BDGG01000003">
    <property type="protein sequence ID" value="GAU96739.1"/>
    <property type="molecule type" value="Genomic_DNA"/>
</dbReference>
<gene>
    <name evidence="1" type="primary">RvY_08138</name>
    <name evidence="1" type="synonym">RvY_08138.3</name>
    <name evidence="1" type="ORF">RvY_08138-3</name>
</gene>
<evidence type="ECO:0000313" key="2">
    <source>
        <dbReference type="Proteomes" id="UP000186922"/>
    </source>
</evidence>
<dbReference type="Proteomes" id="UP000186922">
    <property type="component" value="Unassembled WGS sequence"/>
</dbReference>